<dbReference type="PANTHER" id="PTHR23513">
    <property type="entry name" value="INTEGRAL MEMBRANE EFFLUX PROTEIN-RELATED"/>
    <property type="match status" value="1"/>
</dbReference>
<dbReference type="InterPro" id="IPR011701">
    <property type="entry name" value="MFS"/>
</dbReference>
<evidence type="ECO:0000259" key="7">
    <source>
        <dbReference type="PROSITE" id="PS50850"/>
    </source>
</evidence>
<keyword evidence="2" id="KW-1003">Cell membrane</keyword>
<reference evidence="8 9" key="1">
    <citation type="submission" date="2016-04" db="EMBL/GenBank/DDBJ databases">
        <title>Complete genome sequence and analysis of deep-sea sediment isolate, Amycolatopsis sp. WP1.</title>
        <authorList>
            <person name="Wang H."/>
            <person name="Chen S."/>
            <person name="Wu Q."/>
        </authorList>
    </citation>
    <scope>NUCLEOTIDE SEQUENCE [LARGE SCALE GENOMIC DNA]</scope>
    <source>
        <strain evidence="8 9">WP1</strain>
    </source>
</reference>
<sequence length="407" mass="42237">MRELLRDPVYLRYWLAVVVSFLGDAMTRITLIYLTAQLTGSPAMIAVVVFAQLLPQGALGAFAGPLIDRLPKRAVLVTADLTRALVVGSMIFFTESVWALLVLILLSGVGTAFFETARIAAVPTIVAGKSLPTAIALFQSTYQTLQLAGPALGGLLLTFAGTGLVLAIDAATFVVSALLLGSLGVLRHVPSATGEREPYWRSLAAGVRGVLAIPSLRFVFVALIPATAVFGLFTTNFNAELLTVFDLPAAAYGFAQACLAVGSVLGALLGPALIRRYRAPATLLVVAIALFGVSLVLLAPTQWLWGHVGIAAVLPWCLIAGLFTSLYQVPAANTLLGDLPEDLRGRGVGLLNTATYGLTLAGVAIGGVLAAGIGVAASVVVAGAALVLVTGLLLPYARVTRQTEEPV</sequence>
<feature type="domain" description="Major facilitator superfamily (MFS) profile" evidence="7">
    <location>
        <begin position="9"/>
        <end position="401"/>
    </location>
</feature>
<evidence type="ECO:0000313" key="8">
    <source>
        <dbReference type="EMBL" id="AXB42533.1"/>
    </source>
</evidence>
<dbReference type="RefSeq" id="WP_113691802.1">
    <property type="nucleotide sequence ID" value="NZ_CP015163.1"/>
</dbReference>
<dbReference type="AlphaFoldDB" id="A0A344L3A9"/>
<keyword evidence="9" id="KW-1185">Reference proteome</keyword>
<keyword evidence="3 6" id="KW-0812">Transmembrane</keyword>
<feature type="transmembrane region" description="Helical" evidence="6">
    <location>
        <begin position="348"/>
        <end position="369"/>
    </location>
</feature>
<evidence type="ECO:0000256" key="1">
    <source>
        <dbReference type="ARBA" id="ARBA00004651"/>
    </source>
</evidence>
<evidence type="ECO:0000256" key="3">
    <source>
        <dbReference type="ARBA" id="ARBA00022692"/>
    </source>
</evidence>
<feature type="transmembrane region" description="Helical" evidence="6">
    <location>
        <begin position="305"/>
        <end position="327"/>
    </location>
</feature>
<keyword evidence="5 6" id="KW-0472">Membrane</keyword>
<feature type="transmembrane region" description="Helical" evidence="6">
    <location>
        <begin position="84"/>
        <end position="106"/>
    </location>
</feature>
<proteinExistence type="predicted"/>
<evidence type="ECO:0000256" key="2">
    <source>
        <dbReference type="ARBA" id="ARBA00022475"/>
    </source>
</evidence>
<dbReference type="Pfam" id="PF07690">
    <property type="entry name" value="MFS_1"/>
    <property type="match status" value="1"/>
</dbReference>
<dbReference type="Gene3D" id="1.20.1250.20">
    <property type="entry name" value="MFS general substrate transporter like domains"/>
    <property type="match status" value="1"/>
</dbReference>
<protein>
    <recommendedName>
        <fullName evidence="7">Major facilitator superfamily (MFS) profile domain-containing protein</fullName>
    </recommendedName>
</protein>
<accession>A0A344L3A9</accession>
<gene>
    <name evidence="8" type="ORF">A4R43_08330</name>
</gene>
<feature type="transmembrane region" description="Helical" evidence="6">
    <location>
        <begin position="12"/>
        <end position="36"/>
    </location>
</feature>
<dbReference type="InterPro" id="IPR036259">
    <property type="entry name" value="MFS_trans_sf"/>
</dbReference>
<dbReference type="CDD" id="cd06173">
    <property type="entry name" value="MFS_MefA_like"/>
    <property type="match status" value="1"/>
</dbReference>
<feature type="transmembrane region" description="Helical" evidence="6">
    <location>
        <begin position="155"/>
        <end position="186"/>
    </location>
</feature>
<feature type="transmembrane region" description="Helical" evidence="6">
    <location>
        <begin position="207"/>
        <end position="233"/>
    </location>
</feature>
<comment type="subcellular location">
    <subcellularLocation>
        <location evidence="1">Cell membrane</location>
        <topology evidence="1">Multi-pass membrane protein</topology>
    </subcellularLocation>
</comment>
<dbReference type="InterPro" id="IPR022324">
    <property type="entry name" value="Bacilysin_exporter_BacE_put"/>
</dbReference>
<dbReference type="InterPro" id="IPR020846">
    <property type="entry name" value="MFS_dom"/>
</dbReference>
<name>A0A344L3A9_9PSEU</name>
<dbReference type="PROSITE" id="PS50850">
    <property type="entry name" value="MFS"/>
    <property type="match status" value="1"/>
</dbReference>
<evidence type="ECO:0000256" key="6">
    <source>
        <dbReference type="SAM" id="Phobius"/>
    </source>
</evidence>
<dbReference type="PANTHER" id="PTHR23513:SF11">
    <property type="entry name" value="STAPHYLOFERRIN A TRANSPORTER"/>
    <property type="match status" value="1"/>
</dbReference>
<feature type="transmembrane region" description="Helical" evidence="6">
    <location>
        <begin position="375"/>
        <end position="394"/>
    </location>
</feature>
<feature type="transmembrane region" description="Helical" evidence="6">
    <location>
        <begin position="42"/>
        <end position="63"/>
    </location>
</feature>
<keyword evidence="4 6" id="KW-1133">Transmembrane helix</keyword>
<dbReference type="EMBL" id="CP015163">
    <property type="protein sequence ID" value="AXB42533.1"/>
    <property type="molecule type" value="Genomic_DNA"/>
</dbReference>
<dbReference type="PRINTS" id="PR01988">
    <property type="entry name" value="EXPORTERBACE"/>
</dbReference>
<feature type="transmembrane region" description="Helical" evidence="6">
    <location>
        <begin position="281"/>
        <end position="299"/>
    </location>
</feature>
<dbReference type="SUPFAM" id="SSF103473">
    <property type="entry name" value="MFS general substrate transporter"/>
    <property type="match status" value="1"/>
</dbReference>
<organism evidence="8 9">
    <name type="scientific">Amycolatopsis albispora</name>
    <dbReference type="NCBI Taxonomy" id="1804986"/>
    <lineage>
        <taxon>Bacteria</taxon>
        <taxon>Bacillati</taxon>
        <taxon>Actinomycetota</taxon>
        <taxon>Actinomycetes</taxon>
        <taxon>Pseudonocardiales</taxon>
        <taxon>Pseudonocardiaceae</taxon>
        <taxon>Amycolatopsis</taxon>
    </lineage>
</organism>
<evidence type="ECO:0000256" key="4">
    <source>
        <dbReference type="ARBA" id="ARBA00022989"/>
    </source>
</evidence>
<dbReference type="KEGG" id="aab:A4R43_08330"/>
<dbReference type="GO" id="GO:0022857">
    <property type="term" value="F:transmembrane transporter activity"/>
    <property type="evidence" value="ECO:0007669"/>
    <property type="project" value="InterPro"/>
</dbReference>
<dbReference type="GO" id="GO:0005886">
    <property type="term" value="C:plasma membrane"/>
    <property type="evidence" value="ECO:0007669"/>
    <property type="project" value="UniProtKB-SubCell"/>
</dbReference>
<feature type="transmembrane region" description="Helical" evidence="6">
    <location>
        <begin position="253"/>
        <end position="274"/>
    </location>
</feature>
<evidence type="ECO:0000313" key="9">
    <source>
        <dbReference type="Proteomes" id="UP000250434"/>
    </source>
</evidence>
<dbReference type="Proteomes" id="UP000250434">
    <property type="component" value="Chromosome"/>
</dbReference>
<dbReference type="OrthoDB" id="4544213at2"/>
<evidence type="ECO:0000256" key="5">
    <source>
        <dbReference type="ARBA" id="ARBA00023136"/>
    </source>
</evidence>